<dbReference type="PROSITE" id="PS50014">
    <property type="entry name" value="BROMODOMAIN_2"/>
    <property type="match status" value="1"/>
</dbReference>
<dbReference type="AlphaFoldDB" id="A0A922HZT3"/>
<dbReference type="GO" id="GO:0006357">
    <property type="term" value="P:regulation of transcription by RNA polymerase II"/>
    <property type="evidence" value="ECO:0007669"/>
    <property type="project" value="TreeGrafter"/>
</dbReference>
<dbReference type="GO" id="GO:0005634">
    <property type="term" value="C:nucleus"/>
    <property type="evidence" value="ECO:0007669"/>
    <property type="project" value="UniProtKB-SubCell"/>
</dbReference>
<feature type="region of interest" description="Disordered" evidence="7">
    <location>
        <begin position="200"/>
        <end position="225"/>
    </location>
</feature>
<evidence type="ECO:0000259" key="8">
    <source>
        <dbReference type="PROSITE" id="PS50014"/>
    </source>
</evidence>
<dbReference type="EMBL" id="SDOV01000001">
    <property type="protein sequence ID" value="KAH7646072.1"/>
    <property type="molecule type" value="Genomic_DNA"/>
</dbReference>
<feature type="compositionally biased region" description="Polar residues" evidence="7">
    <location>
        <begin position="853"/>
        <end position="868"/>
    </location>
</feature>
<keyword evidence="2" id="KW-0805">Transcription regulation</keyword>
<evidence type="ECO:0000256" key="6">
    <source>
        <dbReference type="PROSITE-ProRule" id="PRU00035"/>
    </source>
</evidence>
<feature type="region of interest" description="Disordered" evidence="7">
    <location>
        <begin position="849"/>
        <end position="894"/>
    </location>
</feature>
<organism evidence="10 11">
    <name type="scientific">Dermatophagoides farinae</name>
    <name type="common">American house dust mite</name>
    <dbReference type="NCBI Taxonomy" id="6954"/>
    <lineage>
        <taxon>Eukaryota</taxon>
        <taxon>Metazoa</taxon>
        <taxon>Ecdysozoa</taxon>
        <taxon>Arthropoda</taxon>
        <taxon>Chelicerata</taxon>
        <taxon>Arachnida</taxon>
        <taxon>Acari</taxon>
        <taxon>Acariformes</taxon>
        <taxon>Sarcoptiformes</taxon>
        <taxon>Astigmata</taxon>
        <taxon>Psoroptidia</taxon>
        <taxon>Analgoidea</taxon>
        <taxon>Pyroglyphidae</taxon>
        <taxon>Dermatophagoidinae</taxon>
        <taxon>Dermatophagoides</taxon>
    </lineage>
</organism>
<sequence length="985" mass="110943">MVFLPFINANYNSPKLSRIFHFKSTMKMTERFGSSSTDSGSTNNNNNNNNSNVNNSSADCTVKHKKHKNSSKSSSITSMIVDNNNSVFIDNSLNMESSATANGQLPMEIASSSSLSTKPLKIVLKVGHSGSYSPASSNATTSFLNNNINKNNADDDHDARISSGDSSSLTLTPPELLPLNSDAFHHNVDFQQIDRINSNNRKAKKKKKKHHHHHHHHHHHQNLSLSTSNHVINDHPSQTNSIDQSKEFSTTSKMNDIVTVKNVNNKTMHITDSSATQSSLLSNSIIKNSLNIIDQTNNDSNCMEIDGHSISIKGDPYPEQINKTLSSSIRQQDSVEMIDDVDDEDVDVIMSMNQDSIFSSVDLIDVDSCSKLDISALVPDGDEMIGELNNGQTISGQEEDSRQSLNSSLSLSVDVKSLENKDVHRSHTKLKPTFSVYRQLLQKGHVRCDSNNLYEHLRRCEKMKTSLSKFRKSATSSNQIVFQNFLLSLLKRLEMKDPQKLFAWPVIDSLTPGYSQVVKHPMDFNTIRKKIEHNIYQSVAELKYDVRLLCENAIRYYRHSGMHYCEASRLWYFAKTRIFARDQLAEHLKQFPPLTISDLGMDNAKFSNIMNGTSIPATSNTPIMTNGVLSTPVKSSKTLSLQSLLNDAKCEPSIVNYRNGFDYCFDEKLVEEPTPQQILEQHQHRLQQLQTSSSSTTTVEIPALTLSRPQNTNNISICRQTEDGTTTLPFIVNDYGCDDLDNQITLGHLAGARLNEGTTSLPSYQEPETERIHPYDYLEESLKNPFGSHLPYMNSGPSTITHNDTLLLFNTFEKFEPTRHCEEIERVANDGSYLTKSYVDSLLSIVSNGEYRPSSTTPSATETNADASNSEKFDIDNNDKNLSEKQNLKETTEEDKIQQRLKETKNLLQNLEEIQHKRLRHTTEPLEPSSIEMDVAEKVTIGLVDIIKRWFHPQDIVDSRTIHQNLGIEFNYADTDVRTDQQSTD</sequence>
<evidence type="ECO:0000256" key="3">
    <source>
        <dbReference type="ARBA" id="ARBA00023117"/>
    </source>
</evidence>
<evidence type="ECO:0000256" key="4">
    <source>
        <dbReference type="ARBA" id="ARBA00023163"/>
    </source>
</evidence>
<evidence type="ECO:0000256" key="5">
    <source>
        <dbReference type="ARBA" id="ARBA00023242"/>
    </source>
</evidence>
<comment type="caution">
    <text evidence="10">The sequence shown here is derived from an EMBL/GenBank/DDBJ whole genome shotgun (WGS) entry which is preliminary data.</text>
</comment>
<dbReference type="Pfam" id="PF00439">
    <property type="entry name" value="Bromodomain"/>
    <property type="match status" value="1"/>
</dbReference>
<reference evidence="10" key="1">
    <citation type="submission" date="2013-05" db="EMBL/GenBank/DDBJ databases">
        <authorList>
            <person name="Yim A.K.Y."/>
            <person name="Chan T.F."/>
            <person name="Ji K.M."/>
            <person name="Liu X.Y."/>
            <person name="Zhou J.W."/>
            <person name="Li R.Q."/>
            <person name="Yang K.Y."/>
            <person name="Li J."/>
            <person name="Li M."/>
            <person name="Law P.T.W."/>
            <person name="Wu Y.L."/>
            <person name="Cai Z.L."/>
            <person name="Qin H."/>
            <person name="Bao Y."/>
            <person name="Leung R.K.K."/>
            <person name="Ng P.K.S."/>
            <person name="Zou J."/>
            <person name="Zhong X.J."/>
            <person name="Ran P.X."/>
            <person name="Zhong N.S."/>
            <person name="Liu Z.G."/>
            <person name="Tsui S.K.W."/>
        </authorList>
    </citation>
    <scope>NUCLEOTIDE SEQUENCE</scope>
    <source>
        <strain evidence="10">Derf</strain>
        <tissue evidence="10">Whole organism</tissue>
    </source>
</reference>
<feature type="domain" description="Bromo" evidence="8">
    <location>
        <begin position="494"/>
        <end position="564"/>
    </location>
</feature>
<comment type="subcellular location">
    <subcellularLocation>
        <location evidence="1">Nucleus</location>
    </subcellularLocation>
</comment>
<keyword evidence="3 6" id="KW-0103">Bromodomain</keyword>
<feature type="region of interest" description="Disordered" evidence="7">
    <location>
        <begin position="387"/>
        <end position="406"/>
    </location>
</feature>
<evidence type="ECO:0000313" key="10">
    <source>
        <dbReference type="EMBL" id="KAH9516412.1"/>
    </source>
</evidence>
<proteinExistence type="predicted"/>
<dbReference type="OrthoDB" id="21648at2759"/>
<dbReference type="Pfam" id="PF12024">
    <property type="entry name" value="DUF3512"/>
    <property type="match status" value="1"/>
</dbReference>
<dbReference type="PRINTS" id="PR00503">
    <property type="entry name" value="BROMODOMAIN"/>
</dbReference>
<feature type="compositionally biased region" description="Low complexity" evidence="7">
    <location>
        <begin position="33"/>
        <end position="57"/>
    </location>
</feature>
<reference evidence="9" key="2">
    <citation type="submission" date="2020-06" db="EMBL/GenBank/DDBJ databases">
        <authorList>
            <person name="Ji K."/>
            <person name="Li J."/>
        </authorList>
    </citation>
    <scope>NUCLEOTIDE SEQUENCE</scope>
    <source>
        <strain evidence="9">JKM2019</strain>
        <tissue evidence="9">Whole body</tissue>
    </source>
</reference>
<dbReference type="Proteomes" id="UP000790347">
    <property type="component" value="Unassembled WGS sequence"/>
</dbReference>
<keyword evidence="11" id="KW-1185">Reference proteome</keyword>
<evidence type="ECO:0000256" key="2">
    <source>
        <dbReference type="ARBA" id="ARBA00023015"/>
    </source>
</evidence>
<evidence type="ECO:0000313" key="9">
    <source>
        <dbReference type="EMBL" id="KAH7646072.1"/>
    </source>
</evidence>
<reference evidence="10" key="4">
    <citation type="journal article" date="2022" name="Res Sq">
        <title>Comparative Genomics Reveals Insights into the Divergent Evolution of Astigmatic Mites and Household Pest Adaptations.</title>
        <authorList>
            <person name="Xiong Q."/>
            <person name="Wan A.T.-Y."/>
            <person name="Liu X.-Y."/>
            <person name="Fung C.S.-H."/>
            <person name="Xiao X."/>
            <person name="Malainual N."/>
            <person name="Hou J."/>
            <person name="Wang L."/>
            <person name="Wang M."/>
            <person name="Yang K."/>
            <person name="Cui Y."/>
            <person name="Leung E."/>
            <person name="Nong W."/>
            <person name="Shin S.-K."/>
            <person name="Au S."/>
            <person name="Jeong K.Y."/>
            <person name="Chew F.T."/>
            <person name="Hui J."/>
            <person name="Leung T.F."/>
            <person name="Tungtrongchitr A."/>
            <person name="Zhong N."/>
            <person name="Liu Z."/>
            <person name="Tsui S."/>
        </authorList>
    </citation>
    <scope>NUCLEOTIDE SEQUENCE</scope>
    <source>
        <strain evidence="10">Derf</strain>
        <tissue evidence="10">Whole organism</tissue>
    </source>
</reference>
<gene>
    <name evidence="10" type="primary">BRD7</name>
    <name evidence="10" type="ORF">DERF_007151</name>
    <name evidence="9" type="ORF">HUG17_1610</name>
</gene>
<dbReference type="Gene3D" id="1.20.920.10">
    <property type="entry name" value="Bromodomain-like"/>
    <property type="match status" value="1"/>
</dbReference>
<dbReference type="EMBL" id="ASGP02000003">
    <property type="protein sequence ID" value="KAH9516412.1"/>
    <property type="molecule type" value="Genomic_DNA"/>
</dbReference>
<evidence type="ECO:0000256" key="7">
    <source>
        <dbReference type="SAM" id="MobiDB-lite"/>
    </source>
</evidence>
<feature type="compositionally biased region" description="Basic and acidic residues" evidence="7">
    <location>
        <begin position="869"/>
        <end position="894"/>
    </location>
</feature>
<dbReference type="InterPro" id="IPR036427">
    <property type="entry name" value="Bromodomain-like_sf"/>
</dbReference>
<name>A0A922HZT3_DERFA</name>
<feature type="compositionally biased region" description="Basic residues" evidence="7">
    <location>
        <begin position="201"/>
        <end position="221"/>
    </location>
</feature>
<dbReference type="PANTHER" id="PTHR22881:SF27">
    <property type="entry name" value="BROMODOMAIN CONTAINING 7_9"/>
    <property type="match status" value="1"/>
</dbReference>
<protein>
    <submittedName>
        <fullName evidence="9">Bromodomain containing 7-like protein</fullName>
    </submittedName>
    <submittedName>
        <fullName evidence="10">Bromodomain containing protein 7</fullName>
    </submittedName>
</protein>
<dbReference type="InterPro" id="IPR051831">
    <property type="entry name" value="Bromodomain_contain_prot"/>
</dbReference>
<feature type="region of interest" description="Disordered" evidence="7">
    <location>
        <begin position="147"/>
        <end position="174"/>
    </location>
</feature>
<dbReference type="InterPro" id="IPR021900">
    <property type="entry name" value="DUF3512"/>
</dbReference>
<accession>A0A922HZT3</accession>
<dbReference type="Proteomes" id="UP000828236">
    <property type="component" value="Unassembled WGS sequence"/>
</dbReference>
<dbReference type="InterPro" id="IPR001487">
    <property type="entry name" value="Bromodomain"/>
</dbReference>
<dbReference type="PANTHER" id="PTHR22881">
    <property type="entry name" value="BROMODOMAIN CONTAINING PROTEIN"/>
    <property type="match status" value="1"/>
</dbReference>
<keyword evidence="4" id="KW-0804">Transcription</keyword>
<dbReference type="SMART" id="SM00297">
    <property type="entry name" value="BROMO"/>
    <property type="match status" value="1"/>
</dbReference>
<evidence type="ECO:0000256" key="1">
    <source>
        <dbReference type="ARBA" id="ARBA00004123"/>
    </source>
</evidence>
<reference evidence="9" key="3">
    <citation type="journal article" date="2021" name="World Allergy Organ. J.">
        <title>Chromosome-level assembly of Dermatophagoides farinae genome and transcriptome reveals two novel allergens Der f 37 and Der f 39.</title>
        <authorList>
            <person name="Chen J."/>
            <person name="Cai Z."/>
            <person name="Fan D."/>
            <person name="Hu J."/>
            <person name="Hou Y."/>
            <person name="He Y."/>
            <person name="Zhang Z."/>
            <person name="Zhao Z."/>
            <person name="Gao P."/>
            <person name="Hu W."/>
            <person name="Sun J."/>
            <person name="Li J."/>
            <person name="Ji K."/>
        </authorList>
    </citation>
    <scope>NUCLEOTIDE SEQUENCE</scope>
    <source>
        <strain evidence="9">JKM2019</strain>
    </source>
</reference>
<keyword evidence="5" id="KW-0539">Nucleus</keyword>
<evidence type="ECO:0000313" key="11">
    <source>
        <dbReference type="Proteomes" id="UP000790347"/>
    </source>
</evidence>
<feature type="region of interest" description="Disordered" evidence="7">
    <location>
        <begin position="31"/>
        <end position="77"/>
    </location>
</feature>
<dbReference type="SUPFAM" id="SSF47370">
    <property type="entry name" value="Bromodomain"/>
    <property type="match status" value="1"/>
</dbReference>